<accession>A0A9P8C1F3</accession>
<evidence type="ECO:0000259" key="4">
    <source>
        <dbReference type="PROSITE" id="PS51203"/>
    </source>
</evidence>
<dbReference type="SMART" id="SM00028">
    <property type="entry name" value="TPR"/>
    <property type="match status" value="3"/>
</dbReference>
<keyword evidence="6" id="KW-1185">Reference proteome</keyword>
<name>A0A9P8C1F3_9HELO</name>
<dbReference type="Gene3D" id="1.25.40.10">
    <property type="entry name" value="Tetratricopeptide repeat domain"/>
    <property type="match status" value="1"/>
</dbReference>
<dbReference type="PROSITE" id="PS51048">
    <property type="entry name" value="SGS"/>
    <property type="match status" value="1"/>
</dbReference>
<dbReference type="Gene3D" id="2.60.40.790">
    <property type="match status" value="1"/>
</dbReference>
<evidence type="ECO:0000256" key="1">
    <source>
        <dbReference type="ARBA" id="ARBA00008509"/>
    </source>
</evidence>
<feature type="region of interest" description="Disordered" evidence="2">
    <location>
        <begin position="129"/>
        <end position="149"/>
    </location>
</feature>
<dbReference type="InterPro" id="IPR044563">
    <property type="entry name" value="Sgt1-like"/>
</dbReference>
<comment type="similarity">
    <text evidence="1">Belongs to the SGT1 family.</text>
</comment>
<dbReference type="InterPro" id="IPR007052">
    <property type="entry name" value="CS_dom"/>
</dbReference>
<dbReference type="CDD" id="cd06466">
    <property type="entry name" value="p23_CS_SGT1_like"/>
    <property type="match status" value="1"/>
</dbReference>
<dbReference type="PROSITE" id="PS51203">
    <property type="entry name" value="CS"/>
    <property type="match status" value="1"/>
</dbReference>
<proteinExistence type="inferred from homology"/>
<comment type="caution">
    <text evidence="5">The sequence shown here is derived from an EMBL/GenBank/DDBJ whole genome shotgun (WGS) entry which is preliminary data.</text>
</comment>
<feature type="region of interest" description="Disordered" evidence="2">
    <location>
        <begin position="353"/>
        <end position="389"/>
    </location>
</feature>
<dbReference type="SUPFAM" id="SSF48452">
    <property type="entry name" value="TPR-like"/>
    <property type="match status" value="1"/>
</dbReference>
<dbReference type="Proteomes" id="UP000824998">
    <property type="component" value="Unassembled WGS sequence"/>
</dbReference>
<dbReference type="PANTHER" id="PTHR45862">
    <property type="entry name" value="PROTEIN SGT1 HOMOLOG"/>
    <property type="match status" value="1"/>
</dbReference>
<dbReference type="InterPro" id="IPR008978">
    <property type="entry name" value="HSP20-like_chaperone"/>
</dbReference>
<evidence type="ECO:0000256" key="2">
    <source>
        <dbReference type="SAM" id="MobiDB-lite"/>
    </source>
</evidence>
<feature type="region of interest" description="Disordered" evidence="2">
    <location>
        <begin position="276"/>
        <end position="322"/>
    </location>
</feature>
<dbReference type="InterPro" id="IPR007699">
    <property type="entry name" value="SGS_dom"/>
</dbReference>
<feature type="domain" description="SGS" evidence="3">
    <location>
        <begin position="304"/>
        <end position="389"/>
    </location>
</feature>
<gene>
    <name evidence="5" type="ORF">BJ875DRAFT_499625</name>
</gene>
<protein>
    <submittedName>
        <fullName evidence="5">Uncharacterized protein</fullName>
    </submittedName>
</protein>
<reference evidence="5" key="1">
    <citation type="journal article" date="2021" name="IMA Fungus">
        <title>Genomic characterization of three marine fungi, including Emericellopsis atlantica sp. nov. with signatures of a generalist lifestyle and marine biomass degradation.</title>
        <authorList>
            <person name="Hagestad O.C."/>
            <person name="Hou L."/>
            <person name="Andersen J.H."/>
            <person name="Hansen E.H."/>
            <person name="Altermark B."/>
            <person name="Li C."/>
            <person name="Kuhnert E."/>
            <person name="Cox R.J."/>
            <person name="Crous P.W."/>
            <person name="Spatafora J.W."/>
            <person name="Lail K."/>
            <person name="Amirebrahimi M."/>
            <person name="Lipzen A."/>
            <person name="Pangilinan J."/>
            <person name="Andreopoulos W."/>
            <person name="Hayes R.D."/>
            <person name="Ng V."/>
            <person name="Grigoriev I.V."/>
            <person name="Jackson S.A."/>
            <person name="Sutton T.D.S."/>
            <person name="Dobson A.D.W."/>
            <person name="Rama T."/>
        </authorList>
    </citation>
    <scope>NUCLEOTIDE SEQUENCE</scope>
    <source>
        <strain evidence="5">TRa018bII</strain>
    </source>
</reference>
<evidence type="ECO:0000259" key="3">
    <source>
        <dbReference type="PROSITE" id="PS51048"/>
    </source>
</evidence>
<sequence length="389" mass="43102">MSSHAGRGQDALAKGDYHAAIQYLTLALSNDGQSPLWYIQRSTAYQRTGEHELALADADNALLVAISRSRREQMATAHFRRAVALHSLKRFGDARLCLNWTRKYNEKEKALTIWIAKVKNDYEKAGGEEAEMNETTVKEVPDKPEEVGGKKVETAPKVNKKENIAPKKVEAAVTPKTVTATPKEKVRQEWYQSPNSVTIEVFAKGVPKDKVEVVIEEGCLEVSFPVLASNSTYDYTANPLFSFVDPSKSSFRVTPHKIEIILHKAVSGKWSSLEGTDTISPTSTDEPEKVPAPVLNPAGQKGPVYPTSSKSGPKNWDTVVKDDEVEEDGGVDDFFKKLYKGADDDTRRAMMKSYQESNGTALSTSWGDVGEKKYETTPPEGMEAKKWEI</sequence>
<organism evidence="5 6">
    <name type="scientific">Amylocarpus encephaloides</name>
    <dbReference type="NCBI Taxonomy" id="45428"/>
    <lineage>
        <taxon>Eukaryota</taxon>
        <taxon>Fungi</taxon>
        <taxon>Dikarya</taxon>
        <taxon>Ascomycota</taxon>
        <taxon>Pezizomycotina</taxon>
        <taxon>Leotiomycetes</taxon>
        <taxon>Helotiales</taxon>
        <taxon>Helotiales incertae sedis</taxon>
        <taxon>Amylocarpus</taxon>
    </lineage>
</organism>
<evidence type="ECO:0000313" key="6">
    <source>
        <dbReference type="Proteomes" id="UP000824998"/>
    </source>
</evidence>
<dbReference type="InterPro" id="IPR011990">
    <property type="entry name" value="TPR-like_helical_dom_sf"/>
</dbReference>
<dbReference type="EMBL" id="MU251727">
    <property type="protein sequence ID" value="KAG9229830.1"/>
    <property type="molecule type" value="Genomic_DNA"/>
</dbReference>
<dbReference type="OrthoDB" id="1898560at2759"/>
<feature type="domain" description="CS" evidence="4">
    <location>
        <begin position="183"/>
        <end position="274"/>
    </location>
</feature>
<dbReference type="SUPFAM" id="SSF49764">
    <property type="entry name" value="HSP20-like chaperones"/>
    <property type="match status" value="1"/>
</dbReference>
<dbReference type="InterPro" id="IPR019734">
    <property type="entry name" value="TPR_rpt"/>
</dbReference>
<feature type="compositionally biased region" description="Polar residues" evidence="2">
    <location>
        <begin position="354"/>
        <end position="366"/>
    </location>
</feature>
<feature type="compositionally biased region" description="Basic and acidic residues" evidence="2">
    <location>
        <begin position="136"/>
        <end position="149"/>
    </location>
</feature>
<dbReference type="Pfam" id="PF05002">
    <property type="entry name" value="SGS"/>
    <property type="match status" value="1"/>
</dbReference>
<evidence type="ECO:0000313" key="5">
    <source>
        <dbReference type="EMBL" id="KAG9229830.1"/>
    </source>
</evidence>
<dbReference type="Pfam" id="PF04969">
    <property type="entry name" value="CS"/>
    <property type="match status" value="1"/>
</dbReference>
<dbReference type="GO" id="GO:0051087">
    <property type="term" value="F:protein-folding chaperone binding"/>
    <property type="evidence" value="ECO:0007669"/>
    <property type="project" value="InterPro"/>
</dbReference>
<dbReference type="AlphaFoldDB" id="A0A9P8C1F3"/>